<dbReference type="InterPro" id="IPR016181">
    <property type="entry name" value="Acyl_CoA_acyltransferase"/>
</dbReference>
<dbReference type="PIRSF" id="PIRSF037663">
    <property type="entry name" value="Acetyltransf_GNAT_prd"/>
    <property type="match status" value="1"/>
</dbReference>
<evidence type="ECO:0000259" key="3">
    <source>
        <dbReference type="PROSITE" id="PS51186"/>
    </source>
</evidence>
<dbReference type="EMBL" id="JACNJD010000113">
    <property type="protein sequence ID" value="MBC8176227.1"/>
    <property type="molecule type" value="Genomic_DNA"/>
</dbReference>
<feature type="domain" description="N-acetyltransferase" evidence="3">
    <location>
        <begin position="8"/>
        <end position="150"/>
    </location>
</feature>
<keyword evidence="1" id="KW-0808">Transferase</keyword>
<dbReference type="Proteomes" id="UP000650524">
    <property type="component" value="Unassembled WGS sequence"/>
</dbReference>
<dbReference type="PANTHER" id="PTHR43877:SF1">
    <property type="entry name" value="ACETYLTRANSFERASE"/>
    <property type="match status" value="1"/>
</dbReference>
<evidence type="ECO:0000256" key="1">
    <source>
        <dbReference type="ARBA" id="ARBA00022679"/>
    </source>
</evidence>
<reference evidence="4 5" key="1">
    <citation type="submission" date="2020-08" db="EMBL/GenBank/DDBJ databases">
        <title>Bridging the membrane lipid divide: bacteria of the FCB group superphylum have the potential to synthesize archaeal ether lipids.</title>
        <authorList>
            <person name="Villanueva L."/>
            <person name="Von Meijenfeldt F.A.B."/>
            <person name="Westbye A.B."/>
            <person name="Yadav S."/>
            <person name="Hopmans E.C."/>
            <person name="Dutilh B.E."/>
            <person name="Sinninghe Damste J.S."/>
        </authorList>
    </citation>
    <scope>NUCLEOTIDE SEQUENCE [LARGE SCALE GENOMIC DNA]</scope>
    <source>
        <strain evidence="4">NIOZ-UU27</strain>
    </source>
</reference>
<dbReference type="InterPro" id="IPR050832">
    <property type="entry name" value="Bact_Acetyltransf"/>
</dbReference>
<protein>
    <submittedName>
        <fullName evidence="4">GNAT family N-acetyltransferase</fullName>
    </submittedName>
</protein>
<dbReference type="CDD" id="cd04301">
    <property type="entry name" value="NAT_SF"/>
    <property type="match status" value="1"/>
</dbReference>
<comment type="caution">
    <text evidence="4">The sequence shown here is derived from an EMBL/GenBank/DDBJ whole genome shotgun (WGS) entry which is preliminary data.</text>
</comment>
<dbReference type="PANTHER" id="PTHR43877">
    <property type="entry name" value="AMINOALKYLPHOSPHONATE N-ACETYLTRANSFERASE-RELATED-RELATED"/>
    <property type="match status" value="1"/>
</dbReference>
<dbReference type="PROSITE" id="PS51186">
    <property type="entry name" value="GNAT"/>
    <property type="match status" value="1"/>
</dbReference>
<gene>
    <name evidence="4" type="ORF">H8E19_02395</name>
</gene>
<evidence type="ECO:0000256" key="2">
    <source>
        <dbReference type="ARBA" id="ARBA00023315"/>
    </source>
</evidence>
<name>A0A8J6T3I7_9DELT</name>
<keyword evidence="2" id="KW-0012">Acyltransferase</keyword>
<dbReference type="InterPro" id="IPR017255">
    <property type="entry name" value="AcTrfase_GNAT_prd"/>
</dbReference>
<dbReference type="InterPro" id="IPR000182">
    <property type="entry name" value="GNAT_dom"/>
</dbReference>
<proteinExistence type="predicted"/>
<evidence type="ECO:0000313" key="4">
    <source>
        <dbReference type="EMBL" id="MBC8176227.1"/>
    </source>
</evidence>
<dbReference type="Pfam" id="PF00583">
    <property type="entry name" value="Acetyltransf_1"/>
    <property type="match status" value="1"/>
</dbReference>
<sequence length="150" mass="16931">MDELVENLQIRKIKAEDASDIGSIQAAITKSPTNIDFRQIIEDQVRKDEDVSFVAEIDGKVVGYMISYIVFGGFGLEKGAWIATLGVDPKFMGQGIGKRLAEEILEVYRKKGINDIYTSVRWDSVDLLSFFKTLGFDRSNFINLRKELDS</sequence>
<accession>A0A8J6T3I7</accession>
<organism evidence="4 5">
    <name type="scientific">Candidatus Desulfacyla euxinica</name>
    <dbReference type="NCBI Taxonomy" id="2841693"/>
    <lineage>
        <taxon>Bacteria</taxon>
        <taxon>Deltaproteobacteria</taxon>
        <taxon>Candidatus Desulfacyla</taxon>
    </lineage>
</organism>
<dbReference type="Gene3D" id="3.40.630.30">
    <property type="match status" value="1"/>
</dbReference>
<dbReference type="AlphaFoldDB" id="A0A8J6T3I7"/>
<evidence type="ECO:0000313" key="5">
    <source>
        <dbReference type="Proteomes" id="UP000650524"/>
    </source>
</evidence>
<dbReference type="SUPFAM" id="SSF55729">
    <property type="entry name" value="Acyl-CoA N-acyltransferases (Nat)"/>
    <property type="match status" value="1"/>
</dbReference>
<dbReference type="GO" id="GO:0016747">
    <property type="term" value="F:acyltransferase activity, transferring groups other than amino-acyl groups"/>
    <property type="evidence" value="ECO:0007669"/>
    <property type="project" value="InterPro"/>
</dbReference>